<dbReference type="PANTHER" id="PTHR38652:SF1">
    <property type="entry name" value="INTERLEUKIN-31"/>
    <property type="match status" value="1"/>
</dbReference>
<dbReference type="Pfam" id="PF15209">
    <property type="entry name" value="IL31"/>
    <property type="match status" value="1"/>
</dbReference>
<evidence type="ECO:0000313" key="2">
    <source>
        <dbReference type="Proteomes" id="UP000010552"/>
    </source>
</evidence>
<dbReference type="PANTHER" id="PTHR38652">
    <property type="entry name" value="INTERLEUKIN-31"/>
    <property type="match status" value="1"/>
</dbReference>
<dbReference type="GO" id="GO:0005615">
    <property type="term" value="C:extracellular space"/>
    <property type="evidence" value="ECO:0007669"/>
    <property type="project" value="TreeGrafter"/>
</dbReference>
<dbReference type="InterPro" id="IPR027987">
    <property type="entry name" value="IL-31"/>
</dbReference>
<accession>L5KU08</accession>
<dbReference type="STRING" id="9402.L5KU08"/>
<reference evidence="2" key="1">
    <citation type="journal article" date="2013" name="Science">
        <title>Comparative analysis of bat genomes provides insight into the evolution of flight and immunity.</title>
        <authorList>
            <person name="Zhang G."/>
            <person name="Cowled C."/>
            <person name="Shi Z."/>
            <person name="Huang Z."/>
            <person name="Bishop-Lilly K.A."/>
            <person name="Fang X."/>
            <person name="Wynne J.W."/>
            <person name="Xiong Z."/>
            <person name="Baker M.L."/>
            <person name="Zhao W."/>
            <person name="Tachedjian M."/>
            <person name="Zhu Y."/>
            <person name="Zhou P."/>
            <person name="Jiang X."/>
            <person name="Ng J."/>
            <person name="Yang L."/>
            <person name="Wu L."/>
            <person name="Xiao J."/>
            <person name="Feng Y."/>
            <person name="Chen Y."/>
            <person name="Sun X."/>
            <person name="Zhang Y."/>
            <person name="Marsh G.A."/>
            <person name="Crameri G."/>
            <person name="Broder C.C."/>
            <person name="Frey K.G."/>
            <person name="Wang L.F."/>
            <person name="Wang J."/>
        </authorList>
    </citation>
    <scope>NUCLEOTIDE SEQUENCE [LARGE SCALE GENOMIC DNA]</scope>
</reference>
<dbReference type="Proteomes" id="UP000010552">
    <property type="component" value="Unassembled WGS sequence"/>
</dbReference>
<gene>
    <name evidence="1" type="ORF">PAL_GLEAN10008827</name>
</gene>
<dbReference type="InParanoid" id="L5KU08"/>
<dbReference type="EMBL" id="KB030576">
    <property type="protein sequence ID" value="ELK14308.1"/>
    <property type="molecule type" value="Genomic_DNA"/>
</dbReference>
<keyword evidence="2" id="KW-1185">Reference proteome</keyword>
<dbReference type="GO" id="GO:0005125">
    <property type="term" value="F:cytokine activity"/>
    <property type="evidence" value="ECO:0007669"/>
    <property type="project" value="TreeGrafter"/>
</dbReference>
<proteinExistence type="predicted"/>
<name>L5KU08_PTEAL</name>
<organism evidence="1 2">
    <name type="scientific">Pteropus alecto</name>
    <name type="common">Black flying fox</name>
    <dbReference type="NCBI Taxonomy" id="9402"/>
    <lineage>
        <taxon>Eukaryota</taxon>
        <taxon>Metazoa</taxon>
        <taxon>Chordata</taxon>
        <taxon>Craniata</taxon>
        <taxon>Vertebrata</taxon>
        <taxon>Euteleostomi</taxon>
        <taxon>Mammalia</taxon>
        <taxon>Eutheria</taxon>
        <taxon>Laurasiatheria</taxon>
        <taxon>Chiroptera</taxon>
        <taxon>Yinpterochiroptera</taxon>
        <taxon>Pteropodoidea</taxon>
        <taxon>Pteropodidae</taxon>
        <taxon>Pteropodinae</taxon>
        <taxon>Pteropus</taxon>
    </lineage>
</organism>
<dbReference type="eggNOG" id="ENOG502TF53">
    <property type="taxonomic scope" value="Eukaryota"/>
</dbReference>
<protein>
    <submittedName>
        <fullName evidence="1">Interleukin-31</fullName>
    </submittedName>
</protein>
<dbReference type="GO" id="GO:0005126">
    <property type="term" value="F:cytokine receptor binding"/>
    <property type="evidence" value="ECO:0007669"/>
    <property type="project" value="TreeGrafter"/>
</dbReference>
<sequence>MANTSGSRRCCRSGPCSLAPWSATQVSLRPAASASGAERSGGSGWGLSPAVALDSGRGAEAGAAGWSGPCASRHCSLSPGSARFALFLLCCMGTLLSSHTAPISGHDLTKIILELRFSSKGLLREYESGLSDSTPYPLPSLTSYCQPPHIANSLAILPYFRAIKPLLDDEADIDVLIEQLNKLNIPREPDTEVSVPENTFEHKRFIVAVLQRFSTCMDSVQV</sequence>
<evidence type="ECO:0000313" key="1">
    <source>
        <dbReference type="EMBL" id="ELK14308.1"/>
    </source>
</evidence>
<dbReference type="AlphaFoldDB" id="L5KU08"/>